<dbReference type="Gene3D" id="3.90.320.10">
    <property type="match status" value="1"/>
</dbReference>
<dbReference type="InterPro" id="IPR027417">
    <property type="entry name" value="P-loop_NTPase"/>
</dbReference>
<accession>A0ABX2AVD0</accession>
<dbReference type="Pfam" id="PF12705">
    <property type="entry name" value="PDDEXK_1"/>
    <property type="match status" value="1"/>
</dbReference>
<gene>
    <name evidence="2" type="ORF">HPS55_09860</name>
</gene>
<sequence>MKTFLEHVAHDIINKYGYDLSRVAVVFPNKRAALFMNEYLVRIAGRPIWSPAYITISDLFRRHSSRRTGDQIKLICDLHKCFTECTGIDETLDHFYGWGQLLLADFDDLDKNMAEADKVFANLRDIHELDDVSYLSKEQIDIIRRFFSNFSEEHNSELKRRFLSLWSHIYDIYNTFNERLTYEGLAYEGALYREVAENVNIEFMYDTYLFVGFNVLQKVERRLFERLQKQGRAHFYWDFDHYYMPHGHDLRHEAGHYISQYLQLFPNELDNTDGNIYNNFSRRKDITFVSAPTENVQARYISRWLKENGRIEAGRRTAIVLCNEGLLQTVIHCLPDEADKVNITTGYPLAQSPVASLISQLIALQTGGYMATSEKYRLQAVNTVLKHPYMKFISEKHTELYRALNIDAKVYYPTRERLCTDEGTSLLFGSIDGYSSAELSGRIAEWIIDILKLIASNADDSADQMFKEALFRTYTLMNRLAGLILSDDLVIDVITLQRLIGQLLKSTSIPFHGEPVVGVQIMGVLETRNIDFDHVLILSANEGNMPKGVNDTSFIPYGIRKAHELTTVDNKVAIYAYYFYRLIQRANDVTILYNNSTDNGTTGEMSRFMLQILVESNHNVGRRSLQSGQSSIKFAPVEVCKTDDIMNRLLLRFDKNRNGHKEGTPLLTPTAINRYMRCPKQFYYNYVCGLREPETDDSDEIDNRIFGNIFHEASQKIYERITAGGTHITADNIKWMLSHGAEIERIVDETFMEELFKLPKGAGTRPEYNGLQLINREVIITYLRKLLRMDMQLAPFDIVGLETDVIEDMEVCGGGSVRFRTTVGGRIDRLDCVNDGTGERIRVIDYKTGSRRLEYMPDIAAIFDSANISKHSDYYLQTFLYSSIVSKSVLTNPRNLPVSPALLFIQHATGSDYDPTLCFGKNPVRDINDCHQEFETLLHEKVNDIFNPAIPFVPTSDDDICRICPYMQLCGNSGK</sequence>
<dbReference type="GeneID" id="82158068"/>
<dbReference type="Proteomes" id="UP001193734">
    <property type="component" value="Unassembled WGS sequence"/>
</dbReference>
<dbReference type="SUPFAM" id="SSF52540">
    <property type="entry name" value="P-loop containing nucleoside triphosphate hydrolases"/>
    <property type="match status" value="1"/>
</dbReference>
<feature type="domain" description="PD-(D/E)XK endonuclease-like" evidence="1">
    <location>
        <begin position="667"/>
        <end position="970"/>
    </location>
</feature>
<dbReference type="InterPro" id="IPR011604">
    <property type="entry name" value="PDDEXK-like_dom_sf"/>
</dbReference>
<dbReference type="RefSeq" id="WP_172177812.1">
    <property type="nucleotide sequence ID" value="NZ_CASGKG010000034.1"/>
</dbReference>
<proteinExistence type="predicted"/>
<comment type="caution">
    <text evidence="2">The sequence shown here is derived from an EMBL/GenBank/DDBJ whole genome shotgun (WGS) entry which is preliminary data.</text>
</comment>
<keyword evidence="3" id="KW-1185">Reference proteome</keyword>
<name>A0ABX2AVD0_9BACT</name>
<dbReference type="EMBL" id="JABKKE010000016">
    <property type="protein sequence ID" value="NPE14619.1"/>
    <property type="molecule type" value="Genomic_DNA"/>
</dbReference>
<organism evidence="2 3">
    <name type="scientific">Xylanibacter rodentium</name>
    <dbReference type="NCBI Taxonomy" id="2736289"/>
    <lineage>
        <taxon>Bacteria</taxon>
        <taxon>Pseudomonadati</taxon>
        <taxon>Bacteroidota</taxon>
        <taxon>Bacteroidia</taxon>
        <taxon>Bacteroidales</taxon>
        <taxon>Prevotellaceae</taxon>
        <taxon>Xylanibacter</taxon>
    </lineage>
</organism>
<protein>
    <submittedName>
        <fullName evidence="2">PD-(D/E)XK nuclease family protein</fullName>
    </submittedName>
</protein>
<evidence type="ECO:0000313" key="2">
    <source>
        <dbReference type="EMBL" id="NPE14619.1"/>
    </source>
</evidence>
<reference evidence="2 3" key="1">
    <citation type="submission" date="2020-05" db="EMBL/GenBank/DDBJ databases">
        <title>Distinct polysaccharide utilization as determinants for interspecies competition between intestinal Prevotella spp.</title>
        <authorList>
            <person name="Galvez E.J.C."/>
            <person name="Iljazovic A."/>
            <person name="Strowig T."/>
        </authorList>
    </citation>
    <scope>NUCLEOTIDE SEQUENCE [LARGE SCALE GENOMIC DNA]</scope>
    <source>
        <strain evidence="2 3">PROD</strain>
    </source>
</reference>
<evidence type="ECO:0000259" key="1">
    <source>
        <dbReference type="Pfam" id="PF12705"/>
    </source>
</evidence>
<evidence type="ECO:0000313" key="3">
    <source>
        <dbReference type="Proteomes" id="UP001193734"/>
    </source>
</evidence>
<dbReference type="InterPro" id="IPR038726">
    <property type="entry name" value="PDDEXK_AddAB-type"/>
</dbReference>